<gene>
    <name evidence="2" type="ORF">K7X08_002985</name>
</gene>
<dbReference type="Proteomes" id="UP001152561">
    <property type="component" value="Unassembled WGS sequence"/>
</dbReference>
<dbReference type="EMBL" id="JAJAGQ010000007">
    <property type="protein sequence ID" value="KAJ8557360.1"/>
    <property type="molecule type" value="Genomic_DNA"/>
</dbReference>
<organism evidence="2 3">
    <name type="scientific">Anisodus acutangulus</name>
    <dbReference type="NCBI Taxonomy" id="402998"/>
    <lineage>
        <taxon>Eukaryota</taxon>
        <taxon>Viridiplantae</taxon>
        <taxon>Streptophyta</taxon>
        <taxon>Embryophyta</taxon>
        <taxon>Tracheophyta</taxon>
        <taxon>Spermatophyta</taxon>
        <taxon>Magnoliopsida</taxon>
        <taxon>eudicotyledons</taxon>
        <taxon>Gunneridae</taxon>
        <taxon>Pentapetalae</taxon>
        <taxon>asterids</taxon>
        <taxon>lamiids</taxon>
        <taxon>Solanales</taxon>
        <taxon>Solanaceae</taxon>
        <taxon>Solanoideae</taxon>
        <taxon>Hyoscyameae</taxon>
        <taxon>Anisodus</taxon>
    </lineage>
</organism>
<name>A0A9Q1MCS8_9SOLA</name>
<keyword evidence="1" id="KW-0175">Coiled coil</keyword>
<protein>
    <submittedName>
        <fullName evidence="2">Uncharacterized protein</fullName>
    </submittedName>
</protein>
<evidence type="ECO:0000256" key="1">
    <source>
        <dbReference type="SAM" id="Coils"/>
    </source>
</evidence>
<dbReference type="AlphaFoldDB" id="A0A9Q1MCS8"/>
<accession>A0A9Q1MCS8</accession>
<reference evidence="3" key="1">
    <citation type="journal article" date="2023" name="Proc. Natl. Acad. Sci. U.S.A.">
        <title>Genomic and structural basis for evolution of tropane alkaloid biosynthesis.</title>
        <authorList>
            <person name="Wanga Y.-J."/>
            <person name="Taina T."/>
            <person name="Yua J.-Y."/>
            <person name="Lia J."/>
            <person name="Xua B."/>
            <person name="Chenc J."/>
            <person name="D'Auriad J.C."/>
            <person name="Huanga J.-P."/>
            <person name="Huanga S.-X."/>
        </authorList>
    </citation>
    <scope>NUCLEOTIDE SEQUENCE [LARGE SCALE GENOMIC DNA]</scope>
    <source>
        <strain evidence="3">cv. KIB-2019</strain>
    </source>
</reference>
<comment type="caution">
    <text evidence="2">The sequence shown here is derived from an EMBL/GenBank/DDBJ whole genome shotgun (WGS) entry which is preliminary data.</text>
</comment>
<keyword evidence="3" id="KW-1185">Reference proteome</keyword>
<evidence type="ECO:0000313" key="3">
    <source>
        <dbReference type="Proteomes" id="UP001152561"/>
    </source>
</evidence>
<sequence>MASPNQELLNEIKKTYDELKFKKEKLLSEITLLSESIKNPTCSSSTEEQKKLFEKLCEEMEQLKTEYEKLSCYVNFTKTAFNEK</sequence>
<feature type="coiled-coil region" evidence="1">
    <location>
        <begin position="5"/>
        <end position="73"/>
    </location>
</feature>
<evidence type="ECO:0000313" key="2">
    <source>
        <dbReference type="EMBL" id="KAJ8557360.1"/>
    </source>
</evidence>
<proteinExistence type="predicted"/>